<name>A0A507B881_9PEZI</name>
<dbReference type="RefSeq" id="XP_030997604.1">
    <property type="nucleotide sequence ID" value="XM_031136441.1"/>
</dbReference>
<comment type="caution">
    <text evidence="3">The sequence shown here is derived from an EMBL/GenBank/DDBJ whole genome shotgun (WGS) entry which is preliminary data.</text>
</comment>
<dbReference type="EMBL" id="SKBQ01000001">
    <property type="protein sequence ID" value="TPX15893.1"/>
    <property type="molecule type" value="Genomic_DNA"/>
</dbReference>
<dbReference type="GeneID" id="41967674"/>
<dbReference type="STRING" id="1093900.A0A507B881"/>
<feature type="transmembrane region" description="Helical" evidence="2">
    <location>
        <begin position="189"/>
        <end position="209"/>
    </location>
</feature>
<keyword evidence="2" id="KW-1133">Transmembrane helix</keyword>
<feature type="transmembrane region" description="Helical" evidence="2">
    <location>
        <begin position="278"/>
        <end position="296"/>
    </location>
</feature>
<proteinExistence type="predicted"/>
<protein>
    <submittedName>
        <fullName evidence="3">Uncharacterized protein</fullName>
    </submittedName>
</protein>
<dbReference type="InParanoid" id="A0A507B881"/>
<dbReference type="PANTHER" id="PTHR42024:SF1">
    <property type="entry name" value="AMINO ACID PERMEASE_ SLC12A DOMAIN-CONTAINING PROTEIN"/>
    <property type="match status" value="1"/>
</dbReference>
<dbReference type="PANTHER" id="PTHR42024">
    <property type="entry name" value="AMINO ACID PERMEASE_ SLC12A DOMAIN-CONTAINING PROTEIN"/>
    <property type="match status" value="1"/>
</dbReference>
<feature type="region of interest" description="Disordered" evidence="1">
    <location>
        <begin position="1"/>
        <end position="64"/>
    </location>
</feature>
<keyword evidence="2" id="KW-0472">Membrane</keyword>
<gene>
    <name evidence="3" type="ORF">E0L32_000227</name>
</gene>
<evidence type="ECO:0000313" key="3">
    <source>
        <dbReference type="EMBL" id="TPX15893.1"/>
    </source>
</evidence>
<sequence length="360" mass="39810">MSTATPATGTTDAIDFNASNTLRPPSRPADMSSAESATLEKPDHDGTSNQSSSNQSQTEDYASVVQGAEQPGLPRLNYNLKDHKKTLIVVVSLLVIESSLLPVALFYGLWFSTSLRHGITFAIITSFFGLITGIEFALRSYRLIWLPNHRPIGSKVWWRFDFTHLTLSTGYTVMTGILIGASIPHEPYVRILATPVSLFFIQLGFQLLLTGYMHHFNKPTPFRISSVPKGDRTPPLVFTLVEDIVGVDGGAGQSYRKRLIARYAVSAKFRLMMAQINWFWGIGAMLCGVGIMVVLWTVPQEVAYGVGWGVPLVFVIIWTGITIVYTRRCLRKEKEAWGIGHTPALEPAAVRALERASHEA</sequence>
<evidence type="ECO:0000256" key="2">
    <source>
        <dbReference type="SAM" id="Phobius"/>
    </source>
</evidence>
<feature type="transmembrane region" description="Helical" evidence="2">
    <location>
        <begin position="87"/>
        <end position="107"/>
    </location>
</feature>
<dbReference type="OrthoDB" id="4838853at2759"/>
<feature type="compositionally biased region" description="Low complexity" evidence="1">
    <location>
        <begin position="48"/>
        <end position="57"/>
    </location>
</feature>
<organism evidence="3 4">
    <name type="scientific">Thyridium curvatum</name>
    <dbReference type="NCBI Taxonomy" id="1093900"/>
    <lineage>
        <taxon>Eukaryota</taxon>
        <taxon>Fungi</taxon>
        <taxon>Dikarya</taxon>
        <taxon>Ascomycota</taxon>
        <taxon>Pezizomycotina</taxon>
        <taxon>Sordariomycetes</taxon>
        <taxon>Sordariomycetidae</taxon>
        <taxon>Thyridiales</taxon>
        <taxon>Thyridiaceae</taxon>
        <taxon>Thyridium</taxon>
    </lineage>
</organism>
<feature type="transmembrane region" description="Helical" evidence="2">
    <location>
        <begin position="162"/>
        <end position="183"/>
    </location>
</feature>
<evidence type="ECO:0000313" key="4">
    <source>
        <dbReference type="Proteomes" id="UP000319257"/>
    </source>
</evidence>
<evidence type="ECO:0000256" key="1">
    <source>
        <dbReference type="SAM" id="MobiDB-lite"/>
    </source>
</evidence>
<keyword evidence="4" id="KW-1185">Reference proteome</keyword>
<accession>A0A507B881</accession>
<reference evidence="3 4" key="1">
    <citation type="submission" date="2019-06" db="EMBL/GenBank/DDBJ databases">
        <title>Draft genome sequence of the filamentous fungus Phialemoniopsis curvata isolated from diesel fuel.</title>
        <authorList>
            <person name="Varaljay V.A."/>
            <person name="Lyon W.J."/>
            <person name="Crouch A.L."/>
            <person name="Drake C.E."/>
            <person name="Hollomon J.M."/>
            <person name="Nadeau L.J."/>
            <person name="Nunn H.S."/>
            <person name="Stevenson B.S."/>
            <person name="Bojanowski C.L."/>
            <person name="Crookes-Goodson W.J."/>
        </authorList>
    </citation>
    <scope>NUCLEOTIDE SEQUENCE [LARGE SCALE GENOMIC DNA]</scope>
    <source>
        <strain evidence="3 4">D216</strain>
    </source>
</reference>
<feature type="compositionally biased region" description="Polar residues" evidence="1">
    <location>
        <begin position="1"/>
        <end position="23"/>
    </location>
</feature>
<dbReference type="Proteomes" id="UP000319257">
    <property type="component" value="Unassembled WGS sequence"/>
</dbReference>
<feature type="transmembrane region" description="Helical" evidence="2">
    <location>
        <begin position="302"/>
        <end position="325"/>
    </location>
</feature>
<feature type="transmembrane region" description="Helical" evidence="2">
    <location>
        <begin position="119"/>
        <end position="141"/>
    </location>
</feature>
<keyword evidence="2" id="KW-0812">Transmembrane</keyword>
<dbReference type="AlphaFoldDB" id="A0A507B881"/>